<organism evidence="2 3">
    <name type="scientific">Nocardioides mangrovicus</name>
    <dbReference type="NCBI Taxonomy" id="2478913"/>
    <lineage>
        <taxon>Bacteria</taxon>
        <taxon>Bacillati</taxon>
        <taxon>Actinomycetota</taxon>
        <taxon>Actinomycetes</taxon>
        <taxon>Propionibacteriales</taxon>
        <taxon>Nocardioidaceae</taxon>
        <taxon>Nocardioides</taxon>
    </lineage>
</organism>
<dbReference type="GO" id="GO:0016787">
    <property type="term" value="F:hydrolase activity"/>
    <property type="evidence" value="ECO:0007669"/>
    <property type="project" value="UniProtKB-KW"/>
</dbReference>
<accession>A0A3L8P477</accession>
<evidence type="ECO:0000313" key="2">
    <source>
        <dbReference type="EMBL" id="RLV49921.1"/>
    </source>
</evidence>
<evidence type="ECO:0000259" key="1">
    <source>
        <dbReference type="Pfam" id="PF01738"/>
    </source>
</evidence>
<protein>
    <submittedName>
        <fullName evidence="2">Dienelactone hydrolase family protein</fullName>
    </submittedName>
</protein>
<name>A0A3L8P477_9ACTN</name>
<dbReference type="PANTHER" id="PTHR46623:SF10">
    <property type="entry name" value="CARBOXYMETHYLENEBUTENOLIDASE HOMOLOG"/>
    <property type="match status" value="1"/>
</dbReference>
<dbReference type="InterPro" id="IPR029058">
    <property type="entry name" value="AB_hydrolase_fold"/>
</dbReference>
<keyword evidence="2" id="KW-0378">Hydrolase</keyword>
<dbReference type="OrthoDB" id="9787933at2"/>
<feature type="domain" description="Dienelactone hydrolase" evidence="1">
    <location>
        <begin position="14"/>
        <end position="243"/>
    </location>
</feature>
<dbReference type="InterPro" id="IPR051049">
    <property type="entry name" value="Dienelactone_hydrolase-like"/>
</dbReference>
<dbReference type="Proteomes" id="UP000281708">
    <property type="component" value="Unassembled WGS sequence"/>
</dbReference>
<dbReference type="EMBL" id="RDBE01000006">
    <property type="protein sequence ID" value="RLV49921.1"/>
    <property type="molecule type" value="Genomic_DNA"/>
</dbReference>
<dbReference type="AlphaFoldDB" id="A0A3L8P477"/>
<reference evidence="2 3" key="1">
    <citation type="submission" date="2018-10" db="EMBL/GenBank/DDBJ databases">
        <title>Marmoricola sp. 4Q3S-7 whole genome shotgun sequence.</title>
        <authorList>
            <person name="Li F."/>
        </authorList>
    </citation>
    <scope>NUCLEOTIDE SEQUENCE [LARGE SCALE GENOMIC DNA]</scope>
    <source>
        <strain evidence="2 3">4Q3S-7</strain>
    </source>
</reference>
<evidence type="ECO:0000313" key="3">
    <source>
        <dbReference type="Proteomes" id="UP000281708"/>
    </source>
</evidence>
<proteinExistence type="predicted"/>
<dbReference type="SUPFAM" id="SSF53474">
    <property type="entry name" value="alpha/beta-Hydrolases"/>
    <property type="match status" value="1"/>
</dbReference>
<dbReference type="Gene3D" id="3.40.50.1820">
    <property type="entry name" value="alpha/beta hydrolase"/>
    <property type="match status" value="1"/>
</dbReference>
<dbReference type="InterPro" id="IPR002925">
    <property type="entry name" value="Dienelactn_hydro"/>
</dbReference>
<gene>
    <name evidence="2" type="ORF">D9V37_08565</name>
</gene>
<dbReference type="PANTHER" id="PTHR46623">
    <property type="entry name" value="CARBOXYMETHYLENEBUTENOLIDASE-RELATED"/>
    <property type="match status" value="1"/>
</dbReference>
<sequence length="250" mass="26358">MELTEIPAADGSAEAYLARPEGGSGPGVLFLIDAIGLRPRIAQMCDRIASWGYVVLAPNVFYREGTAAETSPDADLREPGERERFFEVAGPRIGRLTADLAERDLTAYLAELRGTEGVTEGPLGATGYCMGARLAVRAATGDEGVAAVGGFHGAGLVTDDPDSPHLGLGRTRAEFCFGHADQDHANPAEAIAALGEALAEHGLSASNEVYPDAPHGYTMADTSAYQEAGTERHFAELEALFARTLDRPRS</sequence>
<keyword evidence="3" id="KW-1185">Reference proteome</keyword>
<dbReference type="Pfam" id="PF01738">
    <property type="entry name" value="DLH"/>
    <property type="match status" value="1"/>
</dbReference>
<comment type="caution">
    <text evidence="2">The sequence shown here is derived from an EMBL/GenBank/DDBJ whole genome shotgun (WGS) entry which is preliminary data.</text>
</comment>
<dbReference type="RefSeq" id="WP_121805685.1">
    <property type="nucleotide sequence ID" value="NZ_RDBE01000006.1"/>
</dbReference>